<gene>
    <name evidence="5" type="ORF">EAY64_03740</name>
</gene>
<feature type="transmembrane region" description="Helical" evidence="3">
    <location>
        <begin position="129"/>
        <end position="152"/>
    </location>
</feature>
<keyword evidence="5" id="KW-0378">Hydrolase</keyword>
<dbReference type="PROSITE" id="PS51257">
    <property type="entry name" value="PROKAR_LIPOPROTEIN"/>
    <property type="match status" value="1"/>
</dbReference>
<dbReference type="Gene3D" id="3.30.479.30">
    <property type="entry name" value="Band 7 domain"/>
    <property type="match status" value="1"/>
</dbReference>
<evidence type="ECO:0000256" key="3">
    <source>
        <dbReference type="SAM" id="Phobius"/>
    </source>
</evidence>
<dbReference type="InterPro" id="IPR050710">
    <property type="entry name" value="Band7/mec-2_domain"/>
</dbReference>
<dbReference type="SUPFAM" id="SSF117892">
    <property type="entry name" value="Band 7/SPFH domain"/>
    <property type="match status" value="1"/>
</dbReference>
<evidence type="ECO:0000259" key="4">
    <source>
        <dbReference type="SMART" id="SM00244"/>
    </source>
</evidence>
<keyword evidence="3" id="KW-0472">Membrane</keyword>
<organism evidence="5 6">
    <name type="scientific">Aquitalea palustris</name>
    <dbReference type="NCBI Taxonomy" id="2480983"/>
    <lineage>
        <taxon>Bacteria</taxon>
        <taxon>Pseudomonadati</taxon>
        <taxon>Pseudomonadota</taxon>
        <taxon>Betaproteobacteria</taxon>
        <taxon>Neisseriales</taxon>
        <taxon>Chromobacteriaceae</taxon>
        <taxon>Aquitalea</taxon>
    </lineage>
</organism>
<dbReference type="SMART" id="SM00244">
    <property type="entry name" value="PHB"/>
    <property type="match status" value="1"/>
</dbReference>
<evidence type="ECO:0000313" key="5">
    <source>
        <dbReference type="EMBL" id="RMD00994.1"/>
    </source>
</evidence>
<feature type="transmembrane region" description="Helical" evidence="3">
    <location>
        <begin position="167"/>
        <end position="184"/>
    </location>
</feature>
<proteinExistence type="predicted"/>
<feature type="transmembrane region" description="Helical" evidence="3">
    <location>
        <begin position="25"/>
        <end position="42"/>
    </location>
</feature>
<name>A0A454JM22_9NEIS</name>
<dbReference type="GO" id="GO:0006508">
    <property type="term" value="P:proteolysis"/>
    <property type="evidence" value="ECO:0007669"/>
    <property type="project" value="UniProtKB-KW"/>
</dbReference>
<dbReference type="GO" id="GO:0008233">
    <property type="term" value="F:peptidase activity"/>
    <property type="evidence" value="ECO:0007669"/>
    <property type="project" value="UniProtKB-KW"/>
</dbReference>
<sequence length="659" mass="71342">MKTPATLPSVSADCHHERYSRCCSLLAMLAALACLLCSLLLAEWPARLLWLSYAATLGLLAGLLNAVASRAGWRRRRHGLAALPLLPFTLPAWLVIRPRRSRAAYQQNQPLRRLLLWPRLRRLIGRHTGWPVIWQALGSLLALLLSVLLVQADLSAGSTSGISRQPLLLPALCGLLAAFGCLLLERRLAQENATEWPEAPLLLKLTRAIILALLLPALCGFGLMLGLDWLLPGLPLAGYWLLLLSAELLLRAQLSGFRPYHRQQASPPAFNSLLASLMQRSNPALRLRQQLQQGLGLELRHSWALRFLGSALRPLAVGLLLCGWLLSSLSIIGTAQRGIYQRFGAAVAVWQPGLHLGLPWPLGRVSYIENGQVHQQASTLLQNEDDGGQNASASNNRLWDGQHRAESMQLIASGRGSSQSLQLMGLDVRLVYRQGLRDADALALYRLADAPALLHSLAEQTMLHYFAGQQLDQLLGEGLSATALQLRNRIQQQLDRSAAGIELLAVVIQAIHPPAAAANAYHGVQAAQIQAQANVAAERAQAVRSHSAAVQTALRQSAAASAAAAEQLAASRADAIAFQADQQAYQLAGQTFLLERYLHALAHGLSHTRPLIIDHRIKAAELPTIDLRPAGSTPTLPGVEVKPPPIATEPAARAAVPRP</sequence>
<dbReference type="AlphaFoldDB" id="A0A454JM22"/>
<feature type="transmembrane region" description="Helical" evidence="3">
    <location>
        <begin position="48"/>
        <end position="68"/>
    </location>
</feature>
<protein>
    <submittedName>
        <fullName evidence="5">Protease modulator HflK</fullName>
    </submittedName>
</protein>
<dbReference type="Proteomes" id="UP000274139">
    <property type="component" value="Unassembled WGS sequence"/>
</dbReference>
<accession>A0A454JM22</accession>
<evidence type="ECO:0000256" key="1">
    <source>
        <dbReference type="ARBA" id="ARBA00004167"/>
    </source>
</evidence>
<evidence type="ECO:0000256" key="2">
    <source>
        <dbReference type="SAM" id="MobiDB-lite"/>
    </source>
</evidence>
<feature type="region of interest" description="Disordered" evidence="2">
    <location>
        <begin position="628"/>
        <end position="659"/>
    </location>
</feature>
<keyword evidence="3" id="KW-0812">Transmembrane</keyword>
<feature type="transmembrane region" description="Helical" evidence="3">
    <location>
        <begin position="205"/>
        <end position="225"/>
    </location>
</feature>
<dbReference type="PANTHER" id="PTHR43327">
    <property type="entry name" value="STOMATIN-LIKE PROTEIN 2, MITOCHONDRIAL"/>
    <property type="match status" value="1"/>
</dbReference>
<keyword evidence="6" id="KW-1185">Reference proteome</keyword>
<dbReference type="PANTHER" id="PTHR43327:SF10">
    <property type="entry name" value="STOMATIN-LIKE PROTEIN 2, MITOCHONDRIAL"/>
    <property type="match status" value="1"/>
</dbReference>
<feature type="domain" description="Band 7" evidence="4">
    <location>
        <begin position="327"/>
        <end position="525"/>
    </location>
</feature>
<keyword evidence="3" id="KW-1133">Transmembrane helix</keyword>
<dbReference type="EMBL" id="RFAR01000011">
    <property type="protein sequence ID" value="RMD00994.1"/>
    <property type="molecule type" value="Genomic_DNA"/>
</dbReference>
<evidence type="ECO:0000313" key="6">
    <source>
        <dbReference type="Proteomes" id="UP000274139"/>
    </source>
</evidence>
<dbReference type="InterPro" id="IPR001107">
    <property type="entry name" value="Band_7"/>
</dbReference>
<dbReference type="Pfam" id="PF01145">
    <property type="entry name" value="Band_7"/>
    <property type="match status" value="1"/>
</dbReference>
<dbReference type="InterPro" id="IPR036013">
    <property type="entry name" value="Band_7/SPFH_dom_sf"/>
</dbReference>
<keyword evidence="5" id="KW-0645">Protease</keyword>
<feature type="transmembrane region" description="Helical" evidence="3">
    <location>
        <begin position="315"/>
        <end position="333"/>
    </location>
</feature>
<comment type="caution">
    <text evidence="5">The sequence shown here is derived from an EMBL/GenBank/DDBJ whole genome shotgun (WGS) entry which is preliminary data.</text>
</comment>
<dbReference type="OrthoDB" id="8242650at2"/>
<dbReference type="GO" id="GO:0016020">
    <property type="term" value="C:membrane"/>
    <property type="evidence" value="ECO:0007669"/>
    <property type="project" value="UniProtKB-SubCell"/>
</dbReference>
<reference evidence="5 6" key="1">
    <citation type="submission" date="2018-10" db="EMBL/GenBank/DDBJ databases">
        <title>Draft genome sequence of Aquitalea MWU14-2217 isolated from a wild cranberry bog in Provincetown, Massachusetts.</title>
        <authorList>
            <person name="Ebadzadsahrai G."/>
            <person name="Soby S."/>
        </authorList>
    </citation>
    <scope>NUCLEOTIDE SEQUENCE [LARGE SCALE GENOMIC DNA]</scope>
    <source>
        <strain evidence="5 6">MWU14-2217</strain>
    </source>
</reference>
<dbReference type="RefSeq" id="WP_103523451.1">
    <property type="nucleotide sequence ID" value="NZ_JAIZDC010000002.1"/>
</dbReference>
<comment type="subcellular location">
    <subcellularLocation>
        <location evidence="1">Membrane</location>
        <topology evidence="1">Single-pass membrane protein</topology>
    </subcellularLocation>
</comment>